<dbReference type="NCBIfam" id="NF038235">
    <property type="entry name" value="retron_Ec48_2TM"/>
    <property type="match status" value="1"/>
</dbReference>
<sequence length="233" mass="27069">MNRKLKTLIYIVECATILFVTFTIISLYQTIVDQKLYERSFCLSSQCLDNFAKEVSGIVLYFQAFGYLITTFVTVFGVIIALMTYYSGVKNNNNNNYTAHLTMFREFSSAELSKRTSIHPEGINLFRWYKVMFPRAKDGDIAVSNHYFAIINDIKDVINEANAHITDENKDYKYKVHQRKMITVLGEIGIRISNGPKNTFIDIERQVFEFIDTVNLSFSHQIVELSKIERKYI</sequence>
<reference evidence="2" key="1">
    <citation type="submission" date="2019-03" db="EMBL/GenBank/DDBJ databases">
        <authorList>
            <consortium name="Pathogen Informatics"/>
        </authorList>
    </citation>
    <scope>NUCLEOTIDE SEQUENCE</scope>
    <source>
        <strain evidence="2">5012STDY7626359</strain>
    </source>
</reference>
<dbReference type="InterPro" id="IPR053597">
    <property type="entry name" value="Retron_Ec48_antiviral"/>
</dbReference>
<keyword evidence="1" id="KW-1133">Transmembrane helix</keyword>
<feature type="transmembrane region" description="Helical" evidence="1">
    <location>
        <begin position="7"/>
        <end position="28"/>
    </location>
</feature>
<organism evidence="2">
    <name type="scientific">Klebsiella pneumoniae</name>
    <dbReference type="NCBI Taxonomy" id="573"/>
    <lineage>
        <taxon>Bacteria</taxon>
        <taxon>Pseudomonadati</taxon>
        <taxon>Pseudomonadota</taxon>
        <taxon>Gammaproteobacteria</taxon>
        <taxon>Enterobacterales</taxon>
        <taxon>Enterobacteriaceae</taxon>
        <taxon>Klebsiella/Raoultella group</taxon>
        <taxon>Klebsiella</taxon>
        <taxon>Klebsiella pneumoniae complex</taxon>
    </lineage>
</organism>
<name>A0A486V891_KLEPN</name>
<evidence type="ECO:0000256" key="1">
    <source>
        <dbReference type="SAM" id="Phobius"/>
    </source>
</evidence>
<gene>
    <name evidence="2" type="ORF">SAMEA4873560_03696</name>
</gene>
<proteinExistence type="predicted"/>
<protein>
    <submittedName>
        <fullName evidence="2">Uncharacterized protein</fullName>
    </submittedName>
</protein>
<keyword evidence="1" id="KW-0472">Membrane</keyword>
<dbReference type="AlphaFoldDB" id="A0A486V891"/>
<dbReference type="EMBL" id="CAAHDF010000008">
    <property type="protein sequence ID" value="VGM47010.1"/>
    <property type="molecule type" value="Genomic_DNA"/>
</dbReference>
<evidence type="ECO:0000313" key="2">
    <source>
        <dbReference type="EMBL" id="VGM47010.1"/>
    </source>
</evidence>
<feature type="transmembrane region" description="Helical" evidence="1">
    <location>
        <begin position="64"/>
        <end position="86"/>
    </location>
</feature>
<keyword evidence="1" id="KW-0812">Transmembrane</keyword>
<dbReference type="RefSeq" id="WP_025368247.1">
    <property type="nucleotide sequence ID" value="NZ_CAAGWA010000001.1"/>
</dbReference>
<accession>A0A486V891</accession>